<gene>
    <name evidence="5" type="ORF">T265_14033</name>
</gene>
<evidence type="ECO:0000256" key="2">
    <source>
        <dbReference type="ARBA" id="ARBA00037930"/>
    </source>
</evidence>
<dbReference type="GeneID" id="20328199"/>
<evidence type="ECO:0000259" key="4">
    <source>
        <dbReference type="PROSITE" id="PS00028"/>
    </source>
</evidence>
<dbReference type="SUPFAM" id="SSF57667">
    <property type="entry name" value="beta-beta-alpha zinc fingers"/>
    <property type="match status" value="1"/>
</dbReference>
<feature type="compositionally biased region" description="Basic residues" evidence="3">
    <location>
        <begin position="364"/>
        <end position="375"/>
    </location>
</feature>
<name>A0A074ZGA0_OPIVI</name>
<dbReference type="PANTHER" id="PTHR46541">
    <property type="entry name" value="ZINC FINGER PROTEIN AEBP2"/>
    <property type="match status" value="1"/>
</dbReference>
<feature type="domain" description="C2H2-type" evidence="4">
    <location>
        <begin position="287"/>
        <end position="310"/>
    </location>
</feature>
<feature type="region of interest" description="Disordered" evidence="3">
    <location>
        <begin position="338"/>
        <end position="375"/>
    </location>
</feature>
<dbReference type="STRING" id="6198.A0A074ZGA0"/>
<dbReference type="GO" id="GO:0035098">
    <property type="term" value="C:ESC/E(Z) complex"/>
    <property type="evidence" value="ECO:0007669"/>
    <property type="project" value="TreeGrafter"/>
</dbReference>
<proteinExistence type="inferred from homology"/>
<dbReference type="PROSITE" id="PS00028">
    <property type="entry name" value="ZINC_FINGER_C2H2_1"/>
    <property type="match status" value="1"/>
</dbReference>
<evidence type="ECO:0000313" key="5">
    <source>
        <dbReference type="EMBL" id="KER26316.1"/>
    </source>
</evidence>
<evidence type="ECO:0000256" key="1">
    <source>
        <dbReference type="ARBA" id="ARBA00022853"/>
    </source>
</evidence>
<dbReference type="Gene3D" id="3.30.160.60">
    <property type="entry name" value="Classic Zinc Finger"/>
    <property type="match status" value="2"/>
</dbReference>
<feature type="region of interest" description="Disordered" evidence="3">
    <location>
        <begin position="422"/>
        <end position="455"/>
    </location>
</feature>
<feature type="compositionally biased region" description="Polar residues" evidence="3">
    <location>
        <begin position="338"/>
        <end position="363"/>
    </location>
</feature>
<keyword evidence="6" id="KW-1185">Reference proteome</keyword>
<dbReference type="EMBL" id="KL596751">
    <property type="protein sequence ID" value="KER26316.1"/>
    <property type="molecule type" value="Genomic_DNA"/>
</dbReference>
<feature type="compositionally biased region" description="Polar residues" evidence="3">
    <location>
        <begin position="445"/>
        <end position="454"/>
    </location>
</feature>
<evidence type="ECO:0000256" key="3">
    <source>
        <dbReference type="SAM" id="MobiDB-lite"/>
    </source>
</evidence>
<dbReference type="InterPro" id="IPR036236">
    <property type="entry name" value="Znf_C2H2_sf"/>
</dbReference>
<dbReference type="InterPro" id="IPR013087">
    <property type="entry name" value="Znf_C2H2_type"/>
</dbReference>
<dbReference type="GO" id="GO:0008270">
    <property type="term" value="F:zinc ion binding"/>
    <property type="evidence" value="ECO:0007669"/>
    <property type="project" value="UniProtKB-KW"/>
</dbReference>
<protein>
    <recommendedName>
        <fullName evidence="4">C2H2-type domain-containing protein</fullName>
    </recommendedName>
</protein>
<feature type="region of interest" description="Disordered" evidence="3">
    <location>
        <begin position="60"/>
        <end position="98"/>
    </location>
</feature>
<accession>A0A074ZGA0</accession>
<dbReference type="AlphaFoldDB" id="A0A074ZGA0"/>
<dbReference type="InterPro" id="IPR052130">
    <property type="entry name" value="AEBP2/jing_C2H2-ZnF"/>
</dbReference>
<feature type="non-terminal residue" evidence="5">
    <location>
        <position position="1"/>
    </location>
</feature>
<comment type="similarity">
    <text evidence="2">Belongs to the AEBP2/jing C2H2-type zinc-finger family.</text>
</comment>
<dbReference type="CTD" id="20328199"/>
<reference evidence="5 6" key="1">
    <citation type="submission" date="2013-11" db="EMBL/GenBank/DDBJ databases">
        <title>Opisthorchis viverrini - life in the bile duct.</title>
        <authorList>
            <person name="Young N.D."/>
            <person name="Nagarajan N."/>
            <person name="Lin S.J."/>
            <person name="Korhonen P.K."/>
            <person name="Jex A.R."/>
            <person name="Hall R.S."/>
            <person name="Safavi-Hemami H."/>
            <person name="Kaewkong W."/>
            <person name="Bertrand D."/>
            <person name="Gao S."/>
            <person name="Seet Q."/>
            <person name="Wongkham S."/>
            <person name="Teh B.T."/>
            <person name="Wongkham C."/>
            <person name="Intapan P.M."/>
            <person name="Maleewong W."/>
            <person name="Yang X."/>
            <person name="Hu M."/>
            <person name="Wang Z."/>
            <person name="Hofmann A."/>
            <person name="Sternberg P.W."/>
            <person name="Tan P."/>
            <person name="Wang J."/>
            <person name="Gasser R.B."/>
        </authorList>
    </citation>
    <scope>NUCLEOTIDE SEQUENCE [LARGE SCALE GENOMIC DNA]</scope>
</reference>
<dbReference type="RefSeq" id="XP_009169967.1">
    <property type="nucleotide sequence ID" value="XM_009171703.1"/>
</dbReference>
<keyword evidence="1" id="KW-0156">Chromatin regulator</keyword>
<dbReference type="SMART" id="SM00355">
    <property type="entry name" value="ZnF_C2H2"/>
    <property type="match status" value="3"/>
</dbReference>
<dbReference type="GO" id="GO:0006325">
    <property type="term" value="P:chromatin organization"/>
    <property type="evidence" value="ECO:0007669"/>
    <property type="project" value="UniProtKB-KW"/>
</dbReference>
<dbReference type="KEGG" id="ovi:T265_14033"/>
<dbReference type="PANTHER" id="PTHR46541:SF1">
    <property type="entry name" value="ZINC FINGER PROTEIN AEBP2"/>
    <property type="match status" value="1"/>
</dbReference>
<evidence type="ECO:0000313" key="6">
    <source>
        <dbReference type="Proteomes" id="UP000054324"/>
    </source>
</evidence>
<dbReference type="Proteomes" id="UP000054324">
    <property type="component" value="Unassembled WGS sequence"/>
</dbReference>
<dbReference type="OrthoDB" id="9984614at2759"/>
<dbReference type="GO" id="GO:0006357">
    <property type="term" value="P:regulation of transcription by RNA polymerase II"/>
    <property type="evidence" value="ECO:0007669"/>
    <property type="project" value="TreeGrafter"/>
</dbReference>
<sequence>GLRRPIAQTNQNNLRGLPDFRASSISLDRPAVTPFRCLAAMPDEGGKKAEILPGSPSLRLPFLPDSNHKSRPRTNLCLSGGRQPLTDKNKTNPRNLGKSLDPLYQSVKALELQTARSLAKLGLDSGPHDNTIHNVTDGHMSRAQHRSCTSRRPTVNANGSICEVLQGKLRRRHFLVVSVASEIAALGGESRAPVSQTGSSACSTASTESGSIVQCKWDGCGSSLEQSQLVTHIQHVHVLPQMVSNRRKCFACLWRDCRVYRRPSVSAAWLESHILHHTDAKGKPFRCIFDGCTLRFSTSILLERHVQRAHMRVTRTQTGSLPAQLTNTLSSVNESPKLMTSTAGQSSNGALGQITASPTQNGKRSSRRRRRVRNYRVRRPDFYDRRSHYVIQNRLKLGHLLGSSEYTVGLRSDDHFQHRRMPKPLMVSPSKPRLRSANGCPPTSFEKNTPSPSSELRRNRLAMLLTMPHTYVGQRLSDNNQLEVLVRWTSDCSSNQPLSTWVPDEELQAAGLLGSMM</sequence>
<organism evidence="5 6">
    <name type="scientific">Opisthorchis viverrini</name>
    <name type="common">Southeast Asian liver fluke</name>
    <dbReference type="NCBI Taxonomy" id="6198"/>
    <lineage>
        <taxon>Eukaryota</taxon>
        <taxon>Metazoa</taxon>
        <taxon>Spiralia</taxon>
        <taxon>Lophotrochozoa</taxon>
        <taxon>Platyhelminthes</taxon>
        <taxon>Trematoda</taxon>
        <taxon>Digenea</taxon>
        <taxon>Opisthorchiida</taxon>
        <taxon>Opisthorchiata</taxon>
        <taxon>Opisthorchiidae</taxon>
        <taxon>Opisthorchis</taxon>
    </lineage>
</organism>